<feature type="binding site" evidence="3">
    <location>
        <position position="129"/>
    </location>
    <ligand>
        <name>a divalent metal cation</name>
        <dbReference type="ChEBI" id="CHEBI:60240"/>
        <label>2</label>
    </ligand>
</feature>
<dbReference type="CDD" id="cd01310">
    <property type="entry name" value="TatD_DNAse"/>
    <property type="match status" value="1"/>
</dbReference>
<dbReference type="GO" id="GO:0005829">
    <property type="term" value="C:cytosol"/>
    <property type="evidence" value="ECO:0007669"/>
    <property type="project" value="TreeGrafter"/>
</dbReference>
<dbReference type="InterPro" id="IPR015991">
    <property type="entry name" value="TatD/YcfH-like"/>
</dbReference>
<dbReference type="FunFam" id="3.20.20.140:FF:000005">
    <property type="entry name" value="TatD family hydrolase"/>
    <property type="match status" value="1"/>
</dbReference>
<sequence length="256" mass="28538">MLLFDTHAHIAEEEYELDREEVLERARGAGVAYINNVGYNLESSRRAITLAENNDMVYASVGFHPHNAMEAGPGYLEELKNMSAHPRVVALGEIGLDYYRDLSPREMQRKVFREQLILARELSLPVIIHDRDAHGDLMDILRELGLGAAGGVMHCYSGSWEMAQECLSMGFYISIAGPVTYQNASRLKDVAGRVPMDRLLLETDAPYLTPSPHRGKRNEPSYIAFTAAEIATLKGIDVEKLAKTCTENGRRLFGIA</sequence>
<evidence type="ECO:0000256" key="2">
    <source>
        <dbReference type="ARBA" id="ARBA00022801"/>
    </source>
</evidence>
<proteinExistence type="predicted"/>
<organism evidence="4 5">
    <name type="scientific">Pelotomaculum schinkii</name>
    <dbReference type="NCBI Taxonomy" id="78350"/>
    <lineage>
        <taxon>Bacteria</taxon>
        <taxon>Bacillati</taxon>
        <taxon>Bacillota</taxon>
        <taxon>Clostridia</taxon>
        <taxon>Eubacteriales</taxon>
        <taxon>Desulfotomaculaceae</taxon>
        <taxon>Pelotomaculum</taxon>
    </lineage>
</organism>
<gene>
    <name evidence="4" type="primary">ycfH</name>
    <name evidence="4" type="ORF">Psch_02042</name>
</gene>
<dbReference type="PANTHER" id="PTHR46124">
    <property type="entry name" value="D-AMINOACYL-TRNA DEACYLASE"/>
    <property type="match status" value="1"/>
</dbReference>
<feature type="binding site" evidence="3">
    <location>
        <position position="9"/>
    </location>
    <ligand>
        <name>a divalent metal cation</name>
        <dbReference type="ChEBI" id="CHEBI:60240"/>
        <label>1</label>
    </ligand>
</feature>
<evidence type="ECO:0000313" key="4">
    <source>
        <dbReference type="EMBL" id="TEB08479.1"/>
    </source>
</evidence>
<feature type="binding site" evidence="3">
    <location>
        <position position="204"/>
    </location>
    <ligand>
        <name>a divalent metal cation</name>
        <dbReference type="ChEBI" id="CHEBI:60240"/>
        <label>1</label>
    </ligand>
</feature>
<dbReference type="SUPFAM" id="SSF51556">
    <property type="entry name" value="Metallo-dependent hydrolases"/>
    <property type="match status" value="1"/>
</dbReference>
<comment type="caution">
    <text evidence="4">The sequence shown here is derived from an EMBL/GenBank/DDBJ whole genome shotgun (WGS) entry which is preliminary data.</text>
</comment>
<dbReference type="Pfam" id="PF01026">
    <property type="entry name" value="TatD_DNase"/>
    <property type="match status" value="1"/>
</dbReference>
<dbReference type="InterPro" id="IPR032466">
    <property type="entry name" value="Metal_Hydrolase"/>
</dbReference>
<keyword evidence="2 4" id="KW-0378">Hydrolase</keyword>
<keyword evidence="1 3" id="KW-0479">Metal-binding</keyword>
<evidence type="ECO:0000256" key="3">
    <source>
        <dbReference type="PIRSR" id="PIRSR005902-1"/>
    </source>
</evidence>
<feature type="binding site" evidence="3">
    <location>
        <position position="7"/>
    </location>
    <ligand>
        <name>a divalent metal cation</name>
        <dbReference type="ChEBI" id="CHEBI:60240"/>
        <label>1</label>
    </ligand>
</feature>
<name>A0A4Y7RIB5_9FIRM</name>
<dbReference type="PIRSF" id="PIRSF005902">
    <property type="entry name" value="DNase_TatD"/>
    <property type="match status" value="1"/>
</dbReference>
<dbReference type="InterPro" id="IPR001130">
    <property type="entry name" value="TatD-like"/>
</dbReference>
<accession>A0A4Y7RIB5</accession>
<dbReference type="GO" id="GO:0016788">
    <property type="term" value="F:hydrolase activity, acting on ester bonds"/>
    <property type="evidence" value="ECO:0007669"/>
    <property type="project" value="InterPro"/>
</dbReference>
<dbReference type="NCBIfam" id="TIGR00010">
    <property type="entry name" value="YchF/TatD family DNA exonuclease"/>
    <property type="match status" value="1"/>
</dbReference>
<dbReference type="GO" id="GO:0004536">
    <property type="term" value="F:DNA nuclease activity"/>
    <property type="evidence" value="ECO:0007669"/>
    <property type="project" value="InterPro"/>
</dbReference>
<evidence type="ECO:0000256" key="1">
    <source>
        <dbReference type="ARBA" id="ARBA00022723"/>
    </source>
</evidence>
<reference evidence="4 5" key="1">
    <citation type="journal article" date="2018" name="Environ. Microbiol.">
        <title>Novel energy conservation strategies and behaviour of Pelotomaculum schinkii driving syntrophic propionate catabolism.</title>
        <authorList>
            <person name="Hidalgo-Ahumada C.A.P."/>
            <person name="Nobu M.K."/>
            <person name="Narihiro T."/>
            <person name="Tamaki H."/>
            <person name="Liu W.T."/>
            <person name="Kamagata Y."/>
            <person name="Stams A.J.M."/>
            <person name="Imachi H."/>
            <person name="Sousa D.Z."/>
        </authorList>
    </citation>
    <scope>NUCLEOTIDE SEQUENCE [LARGE SCALE GENOMIC DNA]</scope>
    <source>
        <strain evidence="4 5">HH</strain>
    </source>
</reference>
<evidence type="ECO:0000313" key="5">
    <source>
        <dbReference type="Proteomes" id="UP000298324"/>
    </source>
</evidence>
<dbReference type="InterPro" id="IPR018228">
    <property type="entry name" value="DNase_TatD-rel_CS"/>
</dbReference>
<dbReference type="EC" id="3.1.21.-" evidence="4"/>
<feature type="binding site" evidence="3">
    <location>
        <position position="93"/>
    </location>
    <ligand>
        <name>a divalent metal cation</name>
        <dbReference type="ChEBI" id="CHEBI:60240"/>
        <label>1</label>
    </ligand>
</feature>
<dbReference type="Proteomes" id="UP000298324">
    <property type="component" value="Unassembled WGS sequence"/>
</dbReference>
<feature type="binding site" evidence="3">
    <location>
        <position position="154"/>
    </location>
    <ligand>
        <name>a divalent metal cation</name>
        <dbReference type="ChEBI" id="CHEBI:60240"/>
        <label>2</label>
    </ligand>
</feature>
<dbReference type="AlphaFoldDB" id="A0A4Y7RIB5"/>
<dbReference type="Gene3D" id="3.20.20.140">
    <property type="entry name" value="Metal-dependent hydrolases"/>
    <property type="match status" value="1"/>
</dbReference>
<keyword evidence="5" id="KW-1185">Reference proteome</keyword>
<dbReference type="EMBL" id="QFGA01000001">
    <property type="protein sequence ID" value="TEB08479.1"/>
    <property type="molecule type" value="Genomic_DNA"/>
</dbReference>
<protein>
    <submittedName>
        <fullName evidence="4">Putative deoxyribonuclease YcfH</fullName>
        <ecNumber evidence="4">3.1.21.-</ecNumber>
    </submittedName>
</protein>
<dbReference type="GO" id="GO:0046872">
    <property type="term" value="F:metal ion binding"/>
    <property type="evidence" value="ECO:0007669"/>
    <property type="project" value="UniProtKB-KW"/>
</dbReference>
<dbReference type="RefSeq" id="WP_190240073.1">
    <property type="nucleotide sequence ID" value="NZ_QFGA01000001.1"/>
</dbReference>
<dbReference type="PROSITE" id="PS01091">
    <property type="entry name" value="TATD_3"/>
    <property type="match status" value="1"/>
</dbReference>
<dbReference type="PANTHER" id="PTHR46124:SF2">
    <property type="entry name" value="D-AMINOACYL-TRNA DEACYLASE"/>
    <property type="match status" value="1"/>
</dbReference>